<dbReference type="RefSeq" id="WP_284203306.1">
    <property type="nucleotide sequence ID" value="NZ_BSPQ01000002.1"/>
</dbReference>
<evidence type="ECO:0000313" key="2">
    <source>
        <dbReference type="Proteomes" id="UP001157353"/>
    </source>
</evidence>
<accession>A0ABQ6DYE9</accession>
<comment type="caution">
    <text evidence="1">The sequence shown here is derived from an EMBL/GenBank/DDBJ whole genome shotgun (WGS) entry which is preliminary data.</text>
</comment>
<reference evidence="2" key="1">
    <citation type="journal article" date="2019" name="Int. J. Syst. Evol. Microbiol.">
        <title>The Global Catalogue of Microorganisms (GCM) 10K type strain sequencing project: providing services to taxonomists for standard genome sequencing and annotation.</title>
        <authorList>
            <consortium name="The Broad Institute Genomics Platform"/>
            <consortium name="The Broad Institute Genome Sequencing Center for Infectious Disease"/>
            <person name="Wu L."/>
            <person name="Ma J."/>
        </authorList>
    </citation>
    <scope>NUCLEOTIDE SEQUENCE [LARGE SCALE GENOMIC DNA]</scope>
    <source>
        <strain evidence="2">NBRC 103166</strain>
    </source>
</reference>
<protein>
    <submittedName>
        <fullName evidence="1">Uncharacterized protein</fullName>
    </submittedName>
</protein>
<evidence type="ECO:0000313" key="1">
    <source>
        <dbReference type="EMBL" id="GLS90186.1"/>
    </source>
</evidence>
<gene>
    <name evidence="1" type="ORF">GCM10007916_12530</name>
</gene>
<sequence>MTSVIMNNYVASKQLTQPVDLQNKANVNKETPAGVEANKEQVNISEEAKLLQAASVNADQSEKGVKDRNLSDDVESFAYGALGMEHPDEVEEEKDGSYTAGQYLKGALTVGALILAVV</sequence>
<name>A0ABQ6DYE9_9GAMM</name>
<keyword evidence="2" id="KW-1185">Reference proteome</keyword>
<proteinExistence type="predicted"/>
<dbReference type="Proteomes" id="UP001157353">
    <property type="component" value="Unassembled WGS sequence"/>
</dbReference>
<organism evidence="1 2">
    <name type="scientific">Psychromonas marina</name>
    <dbReference type="NCBI Taxonomy" id="88364"/>
    <lineage>
        <taxon>Bacteria</taxon>
        <taxon>Pseudomonadati</taxon>
        <taxon>Pseudomonadota</taxon>
        <taxon>Gammaproteobacteria</taxon>
        <taxon>Alteromonadales</taxon>
        <taxon>Psychromonadaceae</taxon>
        <taxon>Psychromonas</taxon>
    </lineage>
</organism>
<dbReference type="EMBL" id="BSPQ01000002">
    <property type="protein sequence ID" value="GLS90186.1"/>
    <property type="molecule type" value="Genomic_DNA"/>
</dbReference>